<dbReference type="InterPro" id="IPR020574">
    <property type="entry name" value="Ribosomal_uS9_CS"/>
</dbReference>
<proteinExistence type="inferred from homology"/>
<evidence type="ECO:0000256" key="4">
    <source>
        <dbReference type="ARBA" id="ARBA00035259"/>
    </source>
</evidence>
<feature type="compositionally biased region" description="Basic residues" evidence="7">
    <location>
        <begin position="112"/>
        <end position="131"/>
    </location>
</feature>
<dbReference type="GO" id="GO:0003735">
    <property type="term" value="F:structural constituent of ribosome"/>
    <property type="evidence" value="ECO:0007669"/>
    <property type="project" value="InterPro"/>
</dbReference>
<keyword evidence="3 5" id="KW-0687">Ribonucleoprotein</keyword>
<dbReference type="SUPFAM" id="SSF54211">
    <property type="entry name" value="Ribosomal protein S5 domain 2-like"/>
    <property type="match status" value="1"/>
</dbReference>
<dbReference type="GO" id="GO:0022627">
    <property type="term" value="C:cytosolic small ribosomal subunit"/>
    <property type="evidence" value="ECO:0007669"/>
    <property type="project" value="TreeGrafter"/>
</dbReference>
<dbReference type="Gene3D" id="3.30.230.10">
    <property type="match status" value="1"/>
</dbReference>
<dbReference type="FunFam" id="3.30.230.10:FF:000001">
    <property type="entry name" value="30S ribosomal protein S9"/>
    <property type="match status" value="1"/>
</dbReference>
<dbReference type="EMBL" id="MFEL01000010">
    <property type="protein sequence ID" value="OGE81249.1"/>
    <property type="molecule type" value="Genomic_DNA"/>
</dbReference>
<dbReference type="STRING" id="1817825.A2720_01410"/>
<dbReference type="InterPro" id="IPR014721">
    <property type="entry name" value="Ribsml_uS5_D2-typ_fold_subgr"/>
</dbReference>
<sequence length="131" mass="14633">MAPGKHFHAVGRRKTAVTQVLLSGGNGTITVNELPFEKYFATEDLRVIVQQPLNAVGILKSINVRSKIHGGGIHAQAESMRHAIARAIIAMNPESRRLLKKHGFLTRDPRVKERKKPGLKRARRAPQFSKR</sequence>
<reference evidence="8 9" key="1">
    <citation type="journal article" date="2016" name="Nat. Commun.">
        <title>Thousands of microbial genomes shed light on interconnected biogeochemical processes in an aquifer system.</title>
        <authorList>
            <person name="Anantharaman K."/>
            <person name="Brown C.T."/>
            <person name="Hug L.A."/>
            <person name="Sharon I."/>
            <person name="Castelle C.J."/>
            <person name="Probst A.J."/>
            <person name="Thomas B.C."/>
            <person name="Singh A."/>
            <person name="Wilkins M.J."/>
            <person name="Karaoz U."/>
            <person name="Brodie E.L."/>
            <person name="Williams K.H."/>
            <person name="Hubbard S.S."/>
            <person name="Banfield J.F."/>
        </authorList>
    </citation>
    <scope>NUCLEOTIDE SEQUENCE [LARGE SCALE GENOMIC DNA]</scope>
</reference>
<evidence type="ECO:0000256" key="3">
    <source>
        <dbReference type="ARBA" id="ARBA00023274"/>
    </source>
</evidence>
<evidence type="ECO:0000256" key="6">
    <source>
        <dbReference type="RuleBase" id="RU003815"/>
    </source>
</evidence>
<dbReference type="InterPro" id="IPR000754">
    <property type="entry name" value="Ribosomal_uS9"/>
</dbReference>
<organism evidence="8 9">
    <name type="scientific">Candidatus Doudnabacteria bacterium RIFCSPHIGHO2_01_FULL_46_24</name>
    <dbReference type="NCBI Taxonomy" id="1817825"/>
    <lineage>
        <taxon>Bacteria</taxon>
        <taxon>Candidatus Doudnaibacteriota</taxon>
    </lineage>
</organism>
<dbReference type="GO" id="GO:0003723">
    <property type="term" value="F:RNA binding"/>
    <property type="evidence" value="ECO:0007669"/>
    <property type="project" value="TreeGrafter"/>
</dbReference>
<dbReference type="Proteomes" id="UP000178892">
    <property type="component" value="Unassembled WGS sequence"/>
</dbReference>
<protein>
    <recommendedName>
        <fullName evidence="4 5">Small ribosomal subunit protein uS9</fullName>
    </recommendedName>
</protein>
<evidence type="ECO:0000256" key="1">
    <source>
        <dbReference type="ARBA" id="ARBA00005251"/>
    </source>
</evidence>
<evidence type="ECO:0000313" key="9">
    <source>
        <dbReference type="Proteomes" id="UP000178892"/>
    </source>
</evidence>
<accession>A0A1F5NUA5</accession>
<evidence type="ECO:0000256" key="7">
    <source>
        <dbReference type="SAM" id="MobiDB-lite"/>
    </source>
</evidence>
<dbReference type="Pfam" id="PF00380">
    <property type="entry name" value="Ribosomal_S9"/>
    <property type="match status" value="1"/>
</dbReference>
<dbReference type="HAMAP" id="MF_00532_B">
    <property type="entry name" value="Ribosomal_uS9_B"/>
    <property type="match status" value="1"/>
</dbReference>
<evidence type="ECO:0000256" key="2">
    <source>
        <dbReference type="ARBA" id="ARBA00022980"/>
    </source>
</evidence>
<name>A0A1F5NUA5_9BACT</name>
<evidence type="ECO:0000256" key="5">
    <source>
        <dbReference type="HAMAP-Rule" id="MF_00532"/>
    </source>
</evidence>
<dbReference type="PANTHER" id="PTHR21569">
    <property type="entry name" value="RIBOSOMAL PROTEIN S9"/>
    <property type="match status" value="1"/>
</dbReference>
<evidence type="ECO:0000313" key="8">
    <source>
        <dbReference type="EMBL" id="OGE81249.1"/>
    </source>
</evidence>
<dbReference type="InterPro" id="IPR023035">
    <property type="entry name" value="Ribosomal_uS9_bac/plastid"/>
</dbReference>
<dbReference type="PROSITE" id="PS00360">
    <property type="entry name" value="RIBOSOMAL_S9"/>
    <property type="match status" value="1"/>
</dbReference>
<dbReference type="PANTHER" id="PTHR21569:SF1">
    <property type="entry name" value="SMALL RIBOSOMAL SUBUNIT PROTEIN US9M"/>
    <property type="match status" value="1"/>
</dbReference>
<comment type="caution">
    <text evidence="8">The sequence shown here is derived from an EMBL/GenBank/DDBJ whole genome shotgun (WGS) entry which is preliminary data.</text>
</comment>
<gene>
    <name evidence="5" type="primary">rpsI</name>
    <name evidence="8" type="ORF">A2720_01410</name>
</gene>
<feature type="region of interest" description="Disordered" evidence="7">
    <location>
        <begin position="100"/>
        <end position="131"/>
    </location>
</feature>
<comment type="similarity">
    <text evidence="1 5 6">Belongs to the universal ribosomal protein uS9 family.</text>
</comment>
<dbReference type="AlphaFoldDB" id="A0A1F5NUA5"/>
<keyword evidence="2 5" id="KW-0689">Ribosomal protein</keyword>
<dbReference type="NCBIfam" id="NF001099">
    <property type="entry name" value="PRK00132.1"/>
    <property type="match status" value="1"/>
</dbReference>
<dbReference type="InterPro" id="IPR020568">
    <property type="entry name" value="Ribosomal_Su5_D2-typ_SF"/>
</dbReference>
<dbReference type="GO" id="GO:0006412">
    <property type="term" value="P:translation"/>
    <property type="evidence" value="ECO:0007669"/>
    <property type="project" value="UniProtKB-UniRule"/>
</dbReference>